<evidence type="ECO:0000256" key="3">
    <source>
        <dbReference type="ARBA" id="ARBA00022692"/>
    </source>
</evidence>
<keyword evidence="3 8" id="KW-0812">Transmembrane</keyword>
<evidence type="ECO:0000256" key="1">
    <source>
        <dbReference type="ARBA" id="ARBA00004651"/>
    </source>
</evidence>
<evidence type="ECO:0000256" key="5">
    <source>
        <dbReference type="ARBA" id="ARBA00023136"/>
    </source>
</evidence>
<comment type="catalytic activity">
    <reaction evidence="7">
        <text>fluoride(in) = fluoride(out)</text>
        <dbReference type="Rhea" id="RHEA:76159"/>
        <dbReference type="ChEBI" id="CHEBI:17051"/>
    </reaction>
    <physiologicalReaction direction="left-to-right" evidence="7">
        <dbReference type="Rhea" id="RHEA:76160"/>
    </physiologicalReaction>
</comment>
<dbReference type="PANTHER" id="PTHR28259:SF1">
    <property type="entry name" value="FLUORIDE EXPORT PROTEIN 1-RELATED"/>
    <property type="match status" value="1"/>
</dbReference>
<dbReference type="EMBL" id="CAEZXK010000072">
    <property type="protein sequence ID" value="CAB4696602.1"/>
    <property type="molecule type" value="Genomic_DNA"/>
</dbReference>
<feature type="transmembrane region" description="Helical" evidence="8">
    <location>
        <begin position="27"/>
        <end position="48"/>
    </location>
</feature>
<comment type="subcellular location">
    <subcellularLocation>
        <location evidence="1">Cell membrane</location>
        <topology evidence="1">Multi-pass membrane protein</topology>
    </subcellularLocation>
</comment>
<gene>
    <name evidence="9" type="ORF">UFOPK2370_01105</name>
    <name evidence="10" type="ORF">UFOPK2370_01279</name>
</gene>
<evidence type="ECO:0000256" key="6">
    <source>
        <dbReference type="ARBA" id="ARBA00035120"/>
    </source>
</evidence>
<dbReference type="PANTHER" id="PTHR28259">
    <property type="entry name" value="FLUORIDE EXPORT PROTEIN 1-RELATED"/>
    <property type="match status" value="1"/>
</dbReference>
<evidence type="ECO:0000256" key="8">
    <source>
        <dbReference type="SAM" id="Phobius"/>
    </source>
</evidence>
<keyword evidence="2" id="KW-1003">Cell membrane</keyword>
<dbReference type="HAMAP" id="MF_00454">
    <property type="entry name" value="FluC"/>
    <property type="match status" value="1"/>
</dbReference>
<sequence length="112" mass="11382">METLGLALSVALFGGFASVLRLGLARWTGWLPWGILFANTAASLLAGVELVGASVASPLIVAGLCGGLSTFSTFTAQTVDFYRAGLPLRASVNLAANLVLPFTAALAPLAFG</sequence>
<dbReference type="AlphaFoldDB" id="A0A6J6P3N2"/>
<evidence type="ECO:0000256" key="4">
    <source>
        <dbReference type="ARBA" id="ARBA00022989"/>
    </source>
</evidence>
<dbReference type="InterPro" id="IPR003691">
    <property type="entry name" value="FluC"/>
</dbReference>
<dbReference type="Pfam" id="PF02537">
    <property type="entry name" value="CRCB"/>
    <property type="match status" value="1"/>
</dbReference>
<keyword evidence="5 8" id="KW-0472">Membrane</keyword>
<dbReference type="GO" id="GO:1903425">
    <property type="term" value="F:fluoride transmembrane transporter activity"/>
    <property type="evidence" value="ECO:0007669"/>
    <property type="project" value="TreeGrafter"/>
</dbReference>
<name>A0A6J6P3N2_9ZZZZ</name>
<keyword evidence="4 8" id="KW-1133">Transmembrane helix</keyword>
<evidence type="ECO:0000256" key="7">
    <source>
        <dbReference type="ARBA" id="ARBA00035585"/>
    </source>
</evidence>
<accession>A0A6J6P3N2</accession>
<reference evidence="9" key="1">
    <citation type="submission" date="2020-05" db="EMBL/GenBank/DDBJ databases">
        <authorList>
            <person name="Chiriac C."/>
            <person name="Salcher M."/>
            <person name="Ghai R."/>
            <person name="Kavagutti S V."/>
        </authorList>
    </citation>
    <scope>NUCLEOTIDE SEQUENCE</scope>
</reference>
<comment type="similarity">
    <text evidence="6">Belongs to the fluoride channel Fluc/FEX (TC 1.A.43) family.</text>
</comment>
<evidence type="ECO:0000313" key="9">
    <source>
        <dbReference type="EMBL" id="CAB4693386.1"/>
    </source>
</evidence>
<evidence type="ECO:0000256" key="2">
    <source>
        <dbReference type="ARBA" id="ARBA00022475"/>
    </source>
</evidence>
<organism evidence="9">
    <name type="scientific">freshwater metagenome</name>
    <dbReference type="NCBI Taxonomy" id="449393"/>
    <lineage>
        <taxon>unclassified sequences</taxon>
        <taxon>metagenomes</taxon>
        <taxon>ecological metagenomes</taxon>
    </lineage>
</organism>
<protein>
    <submittedName>
        <fullName evidence="9">Unannotated protein</fullName>
    </submittedName>
</protein>
<feature type="transmembrane region" description="Helical" evidence="8">
    <location>
        <begin position="55"/>
        <end position="74"/>
    </location>
</feature>
<feature type="transmembrane region" description="Helical" evidence="8">
    <location>
        <begin position="94"/>
        <end position="111"/>
    </location>
</feature>
<evidence type="ECO:0000313" key="10">
    <source>
        <dbReference type="EMBL" id="CAB4696602.1"/>
    </source>
</evidence>
<dbReference type="EMBL" id="CAEZXK010000041">
    <property type="protein sequence ID" value="CAB4693386.1"/>
    <property type="molecule type" value="Genomic_DNA"/>
</dbReference>
<proteinExistence type="inferred from homology"/>
<dbReference type="GO" id="GO:0005886">
    <property type="term" value="C:plasma membrane"/>
    <property type="evidence" value="ECO:0007669"/>
    <property type="project" value="UniProtKB-SubCell"/>
</dbReference>